<proteinExistence type="inferred from homology"/>
<dbReference type="SUPFAM" id="SSF56784">
    <property type="entry name" value="HAD-like"/>
    <property type="match status" value="1"/>
</dbReference>
<dbReference type="InterPro" id="IPR059000">
    <property type="entry name" value="ATPase_P-type_domA"/>
</dbReference>
<dbReference type="NCBIfam" id="TIGR01494">
    <property type="entry name" value="ATPase_P-type"/>
    <property type="match status" value="1"/>
</dbReference>
<evidence type="ECO:0000313" key="22">
    <source>
        <dbReference type="EMBL" id="SMB27145.1"/>
    </source>
</evidence>
<dbReference type="PRINTS" id="PR00120">
    <property type="entry name" value="HATPASE"/>
</dbReference>
<dbReference type="PANTHER" id="PTHR43520">
    <property type="entry name" value="ATP7, ISOFORM B"/>
    <property type="match status" value="1"/>
</dbReference>
<dbReference type="SUPFAM" id="SSF81665">
    <property type="entry name" value="Calcium ATPase, transmembrane domain M"/>
    <property type="match status" value="1"/>
</dbReference>
<keyword evidence="9 20" id="KW-0547">Nucleotide-binding</keyword>
<dbReference type="InterPro" id="IPR023298">
    <property type="entry name" value="ATPase_P-typ_TM_dom_sf"/>
</dbReference>
<dbReference type="PANTHER" id="PTHR43520:SF8">
    <property type="entry name" value="P-TYPE CU(+) TRANSPORTER"/>
    <property type="match status" value="1"/>
</dbReference>
<evidence type="ECO:0000256" key="5">
    <source>
        <dbReference type="ARBA" id="ARBA00022475"/>
    </source>
</evidence>
<evidence type="ECO:0000256" key="17">
    <source>
        <dbReference type="ARBA" id="ARBA00023136"/>
    </source>
</evidence>
<dbReference type="NCBIfam" id="TIGR01511">
    <property type="entry name" value="ATPase-IB1_Cu"/>
    <property type="match status" value="1"/>
</dbReference>
<dbReference type="SFLD" id="SFLDF00027">
    <property type="entry name" value="p-type_atpase"/>
    <property type="match status" value="1"/>
</dbReference>
<feature type="transmembrane region" description="Helical" evidence="20">
    <location>
        <begin position="375"/>
        <end position="395"/>
    </location>
</feature>
<feature type="transmembrane region" description="Helical" evidence="20">
    <location>
        <begin position="347"/>
        <end position="369"/>
    </location>
</feature>
<evidence type="ECO:0000256" key="10">
    <source>
        <dbReference type="ARBA" id="ARBA00022796"/>
    </source>
</evidence>
<dbReference type="Pfam" id="PF00702">
    <property type="entry name" value="Hydrolase"/>
    <property type="match status" value="1"/>
</dbReference>
<feature type="transmembrane region" description="Helical" evidence="20">
    <location>
        <begin position="195"/>
        <end position="213"/>
    </location>
</feature>
<dbReference type="Gene3D" id="3.40.50.1000">
    <property type="entry name" value="HAD superfamily/HAD-like"/>
    <property type="match status" value="1"/>
</dbReference>
<dbReference type="EC" id="7.2.2.8" evidence="3"/>
<dbReference type="InterPro" id="IPR017969">
    <property type="entry name" value="Heavy-metal-associated_CS"/>
</dbReference>
<dbReference type="InterPro" id="IPR036163">
    <property type="entry name" value="HMA_dom_sf"/>
</dbReference>
<evidence type="ECO:0000256" key="13">
    <source>
        <dbReference type="ARBA" id="ARBA00022967"/>
    </source>
</evidence>
<evidence type="ECO:0000313" key="23">
    <source>
        <dbReference type="Proteomes" id="UP000242886"/>
    </source>
</evidence>
<dbReference type="Pfam" id="PF00122">
    <property type="entry name" value="E1-E2_ATPase"/>
    <property type="match status" value="1"/>
</dbReference>
<keyword evidence="10" id="KW-0187">Copper transport</keyword>
<evidence type="ECO:0000256" key="2">
    <source>
        <dbReference type="ARBA" id="ARBA00006024"/>
    </source>
</evidence>
<dbReference type="GO" id="GO:0140581">
    <property type="term" value="F:P-type monovalent copper transporter activity"/>
    <property type="evidence" value="ECO:0007669"/>
    <property type="project" value="UniProtKB-EC"/>
</dbReference>
<dbReference type="FunFam" id="3.40.50.1000:FF:000144">
    <property type="entry name" value="copper-transporting ATPase 1 isoform X2"/>
    <property type="match status" value="1"/>
</dbReference>
<keyword evidence="5 20" id="KW-1003">Cell membrane</keyword>
<comment type="similarity">
    <text evidence="2 20">Belongs to the cation transport ATPase (P-type) (TC 3.A.3) family. Type IB subfamily.</text>
</comment>
<evidence type="ECO:0000256" key="19">
    <source>
        <dbReference type="ARBA" id="ARBA00049289"/>
    </source>
</evidence>
<dbReference type="EMBL" id="LT837803">
    <property type="protein sequence ID" value="SMB27145.1"/>
    <property type="molecule type" value="Genomic_DNA"/>
</dbReference>
<evidence type="ECO:0000256" key="20">
    <source>
        <dbReference type="RuleBase" id="RU362081"/>
    </source>
</evidence>
<dbReference type="PRINTS" id="PR00119">
    <property type="entry name" value="CATATPASE"/>
</dbReference>
<keyword evidence="23" id="KW-1185">Reference proteome</keyword>
<organism evidence="22 23">
    <name type="scientific">Sterolibacterium denitrificans</name>
    <dbReference type="NCBI Taxonomy" id="157592"/>
    <lineage>
        <taxon>Bacteria</taxon>
        <taxon>Pseudomonadati</taxon>
        <taxon>Pseudomonadota</taxon>
        <taxon>Betaproteobacteria</taxon>
        <taxon>Nitrosomonadales</taxon>
        <taxon>Sterolibacteriaceae</taxon>
        <taxon>Sterolibacterium</taxon>
    </lineage>
</organism>
<dbReference type="GO" id="GO:0005507">
    <property type="term" value="F:copper ion binding"/>
    <property type="evidence" value="ECO:0007669"/>
    <property type="project" value="TreeGrafter"/>
</dbReference>
<keyword evidence="17 20" id="KW-0472">Membrane</keyword>
<dbReference type="AlphaFoldDB" id="A0A7Z7HS44"/>
<dbReference type="InterPro" id="IPR023214">
    <property type="entry name" value="HAD_sf"/>
</dbReference>
<name>A0A7Z7HS44_9PROT</name>
<dbReference type="GO" id="GO:0055070">
    <property type="term" value="P:copper ion homeostasis"/>
    <property type="evidence" value="ECO:0007669"/>
    <property type="project" value="TreeGrafter"/>
</dbReference>
<evidence type="ECO:0000256" key="4">
    <source>
        <dbReference type="ARBA" id="ARBA00022448"/>
    </source>
</evidence>
<feature type="transmembrane region" description="Helical" evidence="20">
    <location>
        <begin position="169"/>
        <end position="189"/>
    </location>
</feature>
<keyword evidence="14 20" id="KW-1133">Transmembrane helix</keyword>
<feature type="transmembrane region" description="Helical" evidence="20">
    <location>
        <begin position="132"/>
        <end position="148"/>
    </location>
</feature>
<evidence type="ECO:0000256" key="18">
    <source>
        <dbReference type="ARBA" id="ARBA00033239"/>
    </source>
</evidence>
<dbReference type="Gene3D" id="3.30.70.100">
    <property type="match status" value="1"/>
</dbReference>
<keyword evidence="15" id="KW-0186">Copper</keyword>
<keyword evidence="11 20" id="KW-0067">ATP-binding</keyword>
<dbReference type="InterPro" id="IPR044492">
    <property type="entry name" value="P_typ_ATPase_HD_dom"/>
</dbReference>
<dbReference type="GO" id="GO:0043682">
    <property type="term" value="F:P-type divalent copper transporter activity"/>
    <property type="evidence" value="ECO:0007669"/>
    <property type="project" value="TreeGrafter"/>
</dbReference>
<reference evidence="22" key="1">
    <citation type="submission" date="2017-03" db="EMBL/GenBank/DDBJ databases">
        <authorList>
            <consortium name="AG Boll"/>
        </authorList>
    </citation>
    <scope>NUCLEOTIDE SEQUENCE [LARGE SCALE GENOMIC DNA]</scope>
    <source>
        <strain evidence="22">Chol</strain>
    </source>
</reference>
<dbReference type="CDD" id="cd02094">
    <property type="entry name" value="P-type_ATPase_Cu-like"/>
    <property type="match status" value="1"/>
</dbReference>
<evidence type="ECO:0000259" key="21">
    <source>
        <dbReference type="PROSITE" id="PS50846"/>
    </source>
</evidence>
<dbReference type="Pfam" id="PF00403">
    <property type="entry name" value="HMA"/>
    <property type="match status" value="1"/>
</dbReference>
<dbReference type="Gene3D" id="3.40.1110.10">
    <property type="entry name" value="Calcium-transporting ATPase, cytoplasmic domain N"/>
    <property type="match status" value="1"/>
</dbReference>
<evidence type="ECO:0000256" key="3">
    <source>
        <dbReference type="ARBA" id="ARBA00012517"/>
    </source>
</evidence>
<dbReference type="InterPro" id="IPR018303">
    <property type="entry name" value="ATPase_P-typ_P_site"/>
</dbReference>
<dbReference type="InterPro" id="IPR006121">
    <property type="entry name" value="HMA_dom"/>
</dbReference>
<dbReference type="GO" id="GO:0016887">
    <property type="term" value="F:ATP hydrolysis activity"/>
    <property type="evidence" value="ECO:0007669"/>
    <property type="project" value="InterPro"/>
</dbReference>
<comment type="catalytic activity">
    <reaction evidence="19">
        <text>Cu(+)(in) + ATP + H2O = Cu(+)(out) + ADP + phosphate + H(+)</text>
        <dbReference type="Rhea" id="RHEA:25792"/>
        <dbReference type="ChEBI" id="CHEBI:15377"/>
        <dbReference type="ChEBI" id="CHEBI:15378"/>
        <dbReference type="ChEBI" id="CHEBI:30616"/>
        <dbReference type="ChEBI" id="CHEBI:43474"/>
        <dbReference type="ChEBI" id="CHEBI:49552"/>
        <dbReference type="ChEBI" id="CHEBI:456216"/>
        <dbReference type="EC" id="7.2.2.8"/>
    </reaction>
</comment>
<evidence type="ECO:0000256" key="11">
    <source>
        <dbReference type="ARBA" id="ARBA00022840"/>
    </source>
</evidence>
<dbReference type="InterPro" id="IPR023299">
    <property type="entry name" value="ATPase_P-typ_cyto_dom_N"/>
</dbReference>
<dbReference type="FunFam" id="3.30.70.100:FF:000005">
    <property type="entry name" value="Copper-exporting P-type ATPase A"/>
    <property type="match status" value="1"/>
</dbReference>
<feature type="transmembrane region" description="Helical" evidence="20">
    <location>
        <begin position="717"/>
        <end position="737"/>
    </location>
</feature>
<dbReference type="InterPro" id="IPR036412">
    <property type="entry name" value="HAD-like_sf"/>
</dbReference>
<dbReference type="SFLD" id="SFLDG00002">
    <property type="entry name" value="C1.7:_P-type_atpase_like"/>
    <property type="match status" value="1"/>
</dbReference>
<keyword evidence="6" id="KW-0597">Phosphoprotein</keyword>
<keyword evidence="7 20" id="KW-0812">Transmembrane</keyword>
<gene>
    <name evidence="22" type="primary">copA</name>
    <name evidence="22" type="ORF">SDENCHOL_20306</name>
</gene>
<feature type="domain" description="HMA" evidence="21">
    <location>
        <begin position="14"/>
        <end position="79"/>
    </location>
</feature>
<comment type="subcellular location">
    <subcellularLocation>
        <location evidence="1">Cell membrane</location>
        <topology evidence="1">Multi-pass membrane protein</topology>
    </subcellularLocation>
</comment>
<dbReference type="CDD" id="cd00371">
    <property type="entry name" value="HMA"/>
    <property type="match status" value="1"/>
</dbReference>
<evidence type="ECO:0000256" key="14">
    <source>
        <dbReference type="ARBA" id="ARBA00022989"/>
    </source>
</evidence>
<keyword evidence="13" id="KW-1278">Translocase</keyword>
<dbReference type="FunFam" id="2.70.150.10:FF:000020">
    <property type="entry name" value="Copper-exporting P-type ATPase A"/>
    <property type="match status" value="1"/>
</dbReference>
<dbReference type="NCBIfam" id="TIGR01525">
    <property type="entry name" value="ATPase-IB_hvy"/>
    <property type="match status" value="1"/>
</dbReference>
<dbReference type="SUPFAM" id="SSF55008">
    <property type="entry name" value="HMA, heavy metal-associated domain"/>
    <property type="match status" value="1"/>
</dbReference>
<evidence type="ECO:0000256" key="7">
    <source>
        <dbReference type="ARBA" id="ARBA00022692"/>
    </source>
</evidence>
<dbReference type="SUPFAM" id="SSF81653">
    <property type="entry name" value="Calcium ATPase, transduction domain A"/>
    <property type="match status" value="1"/>
</dbReference>
<dbReference type="InterPro" id="IPR008250">
    <property type="entry name" value="ATPase_P-typ_transduc_dom_A_sf"/>
</dbReference>
<evidence type="ECO:0000256" key="8">
    <source>
        <dbReference type="ARBA" id="ARBA00022723"/>
    </source>
</evidence>
<dbReference type="GO" id="GO:0005524">
    <property type="term" value="F:ATP binding"/>
    <property type="evidence" value="ECO:0007669"/>
    <property type="project" value="UniProtKB-UniRule"/>
</dbReference>
<evidence type="ECO:0000256" key="1">
    <source>
        <dbReference type="ARBA" id="ARBA00004651"/>
    </source>
</evidence>
<sequence length="749" mass="78128">MPVSANPAAAAAPQTLELSLQGMNCANCAARIEKGLNEMPGVEAVVNFASEKAHIRFDAASYAAAQFIDKVDGMGFKARLSTSDTHAEEQSRRHEQYRAELRRFWIAVALTLPLSLQMVAMFDPAATTHDLLPRWLQWLLATPVQFWIGRRFYVGAWHALRGGSGNMDVLVALGTSMAYLHSAVVTLFGLHEQHVYFEASAMVITLVLLGKILEARAKAGASAALEALIGLQPRTARIERGGALVEVPVASLIPGDVFVVRPGEGVPVDGQVIEGASTLNESMLTGESLPVLKQPGDRIYAATVNGEALLRCRASGVGSQTLLAGIIRMVEAAQGSKAPVQRLADRVAAVFVPAVALVALLTLAGWWWLAGDFTQGMISAVAVLVIACPCALGLATPTAIMVGTGQGARLGILIRDAEALELTEKISILASDKTGTLTQGRPVVTDLLPAAGVSSGELLRVAATLERGATHPLALAILDRAAADGVATGELQDLLAIAGKGLRGKVDGQSCSLGSPAFLAEEGAKLDLEDAALALLQQAARSIVAVACEGRVLGVIAVADPLRPGTPSAVARLKTLGVEVVMLSGDNKRTAEAIAREAGIDRVLAEVLPEGKAQAVAGMRGEAAARRRDGRVGMVGDGINDAPALAAADVGFAMGGGTDVAMKTAGITLMHDDLNYVAAAIELSRATLAKIRQNLFFAFIYNVFGIPLAAFGMLNPVIAGAAMALSSVSVVSNSLLLKRWSGKPLRLLH</sequence>
<keyword evidence="8 20" id="KW-0479">Metal-binding</keyword>
<dbReference type="Gene3D" id="2.70.150.10">
    <property type="entry name" value="Calcium-transporting ATPase, cytoplasmic transduction domain A"/>
    <property type="match status" value="1"/>
</dbReference>
<keyword evidence="12" id="KW-0460">Magnesium</keyword>
<dbReference type="RefSeq" id="WP_154716823.1">
    <property type="nucleotide sequence ID" value="NZ_LT837803.1"/>
</dbReference>
<accession>A0A7Z7HS44</accession>
<dbReference type="PROSITE" id="PS50846">
    <property type="entry name" value="HMA_2"/>
    <property type="match status" value="1"/>
</dbReference>
<dbReference type="SFLD" id="SFLDS00003">
    <property type="entry name" value="Haloacid_Dehalogenase"/>
    <property type="match status" value="1"/>
</dbReference>
<dbReference type="PROSITE" id="PS01047">
    <property type="entry name" value="HMA_1"/>
    <property type="match status" value="1"/>
</dbReference>
<dbReference type="GO" id="GO:0005886">
    <property type="term" value="C:plasma membrane"/>
    <property type="evidence" value="ECO:0007669"/>
    <property type="project" value="UniProtKB-SubCell"/>
</dbReference>
<evidence type="ECO:0000256" key="6">
    <source>
        <dbReference type="ARBA" id="ARBA00022553"/>
    </source>
</evidence>
<protein>
    <recommendedName>
        <fullName evidence="3">P-type Cu(+) transporter</fullName>
        <ecNumber evidence="3">7.2.2.8</ecNumber>
    </recommendedName>
    <alternativeName>
        <fullName evidence="18">Cu(+)-exporting ATPase</fullName>
    </alternativeName>
</protein>
<evidence type="ECO:0000256" key="16">
    <source>
        <dbReference type="ARBA" id="ARBA00023065"/>
    </source>
</evidence>
<dbReference type="InterPro" id="IPR027256">
    <property type="entry name" value="P-typ_ATPase_IB"/>
</dbReference>
<feature type="transmembrane region" description="Helical" evidence="20">
    <location>
        <begin position="694"/>
        <end position="711"/>
    </location>
</feature>
<feature type="transmembrane region" description="Helical" evidence="20">
    <location>
        <begin position="101"/>
        <end position="120"/>
    </location>
</feature>
<dbReference type="InterPro" id="IPR001757">
    <property type="entry name" value="P_typ_ATPase"/>
</dbReference>
<dbReference type="PROSITE" id="PS00154">
    <property type="entry name" value="ATPASE_E1_E2"/>
    <property type="match status" value="1"/>
</dbReference>
<evidence type="ECO:0000256" key="15">
    <source>
        <dbReference type="ARBA" id="ARBA00023008"/>
    </source>
</evidence>
<keyword evidence="4" id="KW-0813">Transport</keyword>
<evidence type="ECO:0000256" key="9">
    <source>
        <dbReference type="ARBA" id="ARBA00022741"/>
    </source>
</evidence>
<keyword evidence="16" id="KW-0406">Ion transport</keyword>
<dbReference type="GO" id="GO:0060003">
    <property type="term" value="P:copper ion export"/>
    <property type="evidence" value="ECO:0007669"/>
    <property type="project" value="UniProtKB-ARBA"/>
</dbReference>
<evidence type="ECO:0000256" key="12">
    <source>
        <dbReference type="ARBA" id="ARBA00022842"/>
    </source>
</evidence>
<dbReference type="Proteomes" id="UP000242886">
    <property type="component" value="Chromosome SDENCHOL"/>
</dbReference>